<keyword evidence="4" id="KW-0804">Transcription</keyword>
<keyword evidence="1" id="KW-0678">Repressor</keyword>
<proteinExistence type="predicted"/>
<evidence type="ECO:0000313" key="6">
    <source>
        <dbReference type="Proteomes" id="UP000502345"/>
    </source>
</evidence>
<keyword evidence="3" id="KW-0238">DNA-binding</keyword>
<dbReference type="PRINTS" id="PR00036">
    <property type="entry name" value="HTHLACI"/>
</dbReference>
<organism evidence="5 6">
    <name type="scientific">Rhodococcus erythropolis</name>
    <name type="common">Arthrobacter picolinophilus</name>
    <dbReference type="NCBI Taxonomy" id="1833"/>
    <lineage>
        <taxon>Bacteria</taxon>
        <taxon>Bacillati</taxon>
        <taxon>Actinomycetota</taxon>
        <taxon>Actinomycetes</taxon>
        <taxon>Mycobacteriales</taxon>
        <taxon>Nocardiaceae</taxon>
        <taxon>Rhodococcus</taxon>
        <taxon>Rhodococcus erythropolis group</taxon>
    </lineage>
</organism>
<dbReference type="OrthoDB" id="59108at2"/>
<evidence type="ECO:0000256" key="4">
    <source>
        <dbReference type="ARBA" id="ARBA00023163"/>
    </source>
</evidence>
<accession>A0A1Q4K3Y1</accession>
<dbReference type="Proteomes" id="UP000502345">
    <property type="component" value="Chromosome"/>
</dbReference>
<dbReference type="InterPro" id="IPR028082">
    <property type="entry name" value="Peripla_BP_I"/>
</dbReference>
<dbReference type="InterPro" id="IPR010982">
    <property type="entry name" value="Lambda_DNA-bd_dom_sf"/>
</dbReference>
<dbReference type="STRING" id="1833.XU06_25415"/>
<dbReference type="PROSITE" id="PS50932">
    <property type="entry name" value="HTH_LACI_2"/>
    <property type="match status" value="1"/>
</dbReference>
<dbReference type="SUPFAM" id="SSF47413">
    <property type="entry name" value="lambda repressor-like DNA-binding domains"/>
    <property type="match status" value="1"/>
</dbReference>
<dbReference type="PANTHER" id="PTHR30146">
    <property type="entry name" value="LACI-RELATED TRANSCRIPTIONAL REPRESSOR"/>
    <property type="match status" value="1"/>
</dbReference>
<dbReference type="Gene3D" id="3.40.50.2300">
    <property type="match status" value="2"/>
</dbReference>
<keyword evidence="2" id="KW-0805">Transcription regulation</keyword>
<protein>
    <submittedName>
        <fullName evidence="5">LacI family transcriptional regulator</fullName>
    </submittedName>
</protein>
<dbReference type="Gene3D" id="1.10.260.40">
    <property type="entry name" value="lambda repressor-like DNA-binding domains"/>
    <property type="match status" value="1"/>
</dbReference>
<dbReference type="RefSeq" id="WP_042446970.1">
    <property type="nucleotide sequence ID" value="NZ_CP044284.1"/>
</dbReference>
<dbReference type="PANTHER" id="PTHR30146:SF148">
    <property type="entry name" value="HTH-TYPE TRANSCRIPTIONAL REPRESSOR PURR-RELATED"/>
    <property type="match status" value="1"/>
</dbReference>
<evidence type="ECO:0000256" key="2">
    <source>
        <dbReference type="ARBA" id="ARBA00023015"/>
    </source>
</evidence>
<dbReference type="Pfam" id="PF00356">
    <property type="entry name" value="LacI"/>
    <property type="match status" value="1"/>
</dbReference>
<dbReference type="AlphaFoldDB" id="A0A1Q4K3Y1"/>
<name>A0A1Q4K3Y1_RHOER</name>
<sequence length="341" mass="36535">MRKATIRDVAELAGVSTATVSRALSGSRPVSDELAATIKRAADSLGYSGNIIASSLRRNRTDTVGMVVPSIANPFFTSLVVNVEHVLARRGLQLFLCDSRSDPDVEAQRLKSLVSRQVDGIIISPCHGELSAEAVRASAATLPVVQLDRFAMDTQTDWVGVDDDAAQSLVMEHLSERGAQSAAFISSELTNSSTELRRAGFFRHADRMGIETRDEWTQLGEYSIEWGRTASNIILTGKTRPDALVCADDLIALGVLQTCHALGIDVPGDVLVTGFDNIPFSELCNPPLTTVGQPQERIAEEAVRLLDQAMNNSSESTAHIALAPELIVRQSTVGQAAATAP</sequence>
<dbReference type="GO" id="GO:0000976">
    <property type="term" value="F:transcription cis-regulatory region binding"/>
    <property type="evidence" value="ECO:0007669"/>
    <property type="project" value="TreeGrafter"/>
</dbReference>
<dbReference type="Pfam" id="PF13377">
    <property type="entry name" value="Peripla_BP_3"/>
    <property type="match status" value="1"/>
</dbReference>
<dbReference type="PROSITE" id="PS00356">
    <property type="entry name" value="HTH_LACI_1"/>
    <property type="match status" value="1"/>
</dbReference>
<dbReference type="InterPro" id="IPR000843">
    <property type="entry name" value="HTH_LacI"/>
</dbReference>
<dbReference type="GO" id="GO:0003700">
    <property type="term" value="F:DNA-binding transcription factor activity"/>
    <property type="evidence" value="ECO:0007669"/>
    <property type="project" value="TreeGrafter"/>
</dbReference>
<reference evidence="5 6" key="1">
    <citation type="submission" date="2020-03" db="EMBL/GenBank/DDBJ databases">
        <title>Screen low temperature-resistant strains for efficient degradation of petroleum hydrocarbons under the low temperature.</title>
        <authorList>
            <person name="Wang Y."/>
            <person name="Chen J."/>
        </authorList>
    </citation>
    <scope>NUCLEOTIDE SEQUENCE [LARGE SCALE GENOMIC DNA]</scope>
    <source>
        <strain evidence="5 6">KB1</strain>
    </source>
</reference>
<dbReference type="CDD" id="cd01392">
    <property type="entry name" value="HTH_LacI"/>
    <property type="match status" value="1"/>
</dbReference>
<dbReference type="EMBL" id="CP050124">
    <property type="protein sequence ID" value="QIP42747.1"/>
    <property type="molecule type" value="Genomic_DNA"/>
</dbReference>
<evidence type="ECO:0000256" key="3">
    <source>
        <dbReference type="ARBA" id="ARBA00023125"/>
    </source>
</evidence>
<dbReference type="CDD" id="cd06267">
    <property type="entry name" value="PBP1_LacI_sugar_binding-like"/>
    <property type="match status" value="1"/>
</dbReference>
<dbReference type="SUPFAM" id="SSF53822">
    <property type="entry name" value="Periplasmic binding protein-like I"/>
    <property type="match status" value="1"/>
</dbReference>
<dbReference type="InterPro" id="IPR046335">
    <property type="entry name" value="LacI/GalR-like_sensor"/>
</dbReference>
<dbReference type="SMART" id="SM00354">
    <property type="entry name" value="HTH_LACI"/>
    <property type="match status" value="1"/>
</dbReference>
<gene>
    <name evidence="5" type="ORF">G9444_5504</name>
</gene>
<evidence type="ECO:0000256" key="1">
    <source>
        <dbReference type="ARBA" id="ARBA00022491"/>
    </source>
</evidence>
<evidence type="ECO:0000313" key="5">
    <source>
        <dbReference type="EMBL" id="QIP42747.1"/>
    </source>
</evidence>